<gene>
    <name evidence="1" type="ORF">Back11_38020</name>
</gene>
<reference evidence="1 2" key="1">
    <citation type="submission" date="2018-11" db="EMBL/GenBank/DDBJ databases">
        <title>Complete genome sequence of Paenibacillus baekrokdamisoli strain KCTC 33723.</title>
        <authorList>
            <person name="Kang S.W."/>
            <person name="Lee K.C."/>
            <person name="Kim K.K."/>
            <person name="Kim J.S."/>
            <person name="Kim D.S."/>
            <person name="Ko S.H."/>
            <person name="Yang S.H."/>
            <person name="Lee J.S."/>
        </authorList>
    </citation>
    <scope>NUCLEOTIDE SEQUENCE [LARGE SCALE GENOMIC DNA]</scope>
    <source>
        <strain evidence="1 2">KCTC 33723</strain>
    </source>
</reference>
<dbReference type="AlphaFoldDB" id="A0A3G9IUA0"/>
<sequence length="50" mass="5662">MSPSYVDYSFEAFKKNKDIGCIAPVTFIQRFLLTLNPNQLNPVQLLAPSM</sequence>
<evidence type="ECO:0000313" key="2">
    <source>
        <dbReference type="Proteomes" id="UP000275368"/>
    </source>
</evidence>
<name>A0A3G9IUA0_9BACL</name>
<protein>
    <submittedName>
        <fullName evidence="1">Uncharacterized protein</fullName>
    </submittedName>
</protein>
<accession>A0A3G9IUA0</accession>
<dbReference type="KEGG" id="pbk:Back11_38020"/>
<keyword evidence="2" id="KW-1185">Reference proteome</keyword>
<organism evidence="1 2">
    <name type="scientific">Paenibacillus baekrokdamisoli</name>
    <dbReference type="NCBI Taxonomy" id="1712516"/>
    <lineage>
        <taxon>Bacteria</taxon>
        <taxon>Bacillati</taxon>
        <taxon>Bacillota</taxon>
        <taxon>Bacilli</taxon>
        <taxon>Bacillales</taxon>
        <taxon>Paenibacillaceae</taxon>
        <taxon>Paenibacillus</taxon>
    </lineage>
</organism>
<proteinExistence type="predicted"/>
<dbReference type="EMBL" id="AP019308">
    <property type="protein sequence ID" value="BBH22457.1"/>
    <property type="molecule type" value="Genomic_DNA"/>
</dbReference>
<dbReference type="Proteomes" id="UP000275368">
    <property type="component" value="Chromosome"/>
</dbReference>
<evidence type="ECO:0000313" key="1">
    <source>
        <dbReference type="EMBL" id="BBH22457.1"/>
    </source>
</evidence>